<comment type="similarity">
    <text evidence="1">Belongs to the IMPACT family.</text>
</comment>
<dbReference type="Proteomes" id="UP000235122">
    <property type="component" value="Unassembled WGS sequence"/>
</dbReference>
<reference evidence="4 5" key="1">
    <citation type="submission" date="2017-12" db="EMBL/GenBank/DDBJ databases">
        <title>Phylogenetic diversity of female urinary microbiome.</title>
        <authorList>
            <person name="Thomas-White K."/>
            <person name="Wolfe A.J."/>
        </authorList>
    </citation>
    <scope>NUCLEOTIDE SEQUENCE [LARGE SCALE GENOMIC DNA]</scope>
    <source>
        <strain evidence="4 5">UMB0402</strain>
    </source>
</reference>
<dbReference type="NCBIfam" id="TIGR00257">
    <property type="entry name" value="IMPACT_YIGZ"/>
    <property type="match status" value="1"/>
</dbReference>
<dbReference type="InterPro" id="IPR001498">
    <property type="entry name" value="Impact_N"/>
</dbReference>
<dbReference type="GeneID" id="35866406"/>
<evidence type="ECO:0000259" key="3">
    <source>
        <dbReference type="Pfam" id="PF09186"/>
    </source>
</evidence>
<comment type="caution">
    <text evidence="4">The sequence shown here is derived from an EMBL/GenBank/DDBJ whole genome shotgun (WGS) entry which is preliminary data.</text>
</comment>
<gene>
    <name evidence="4" type="ORF">CYJ19_09830</name>
</gene>
<dbReference type="InterPro" id="IPR020569">
    <property type="entry name" value="UPF0029_Impact_CS"/>
</dbReference>
<dbReference type="EMBL" id="PKKO01000006">
    <property type="protein sequence ID" value="PKY71512.1"/>
    <property type="molecule type" value="Genomic_DNA"/>
</dbReference>
<dbReference type="STRING" id="33007.HMPREF3198_01791"/>
<keyword evidence="5" id="KW-1185">Reference proteome</keyword>
<dbReference type="InterPro" id="IPR015796">
    <property type="entry name" value="Impact_YigZ-like"/>
</dbReference>
<dbReference type="Pfam" id="PF01205">
    <property type="entry name" value="Impact_N"/>
    <property type="match status" value="1"/>
</dbReference>
<proteinExistence type="inferred from homology"/>
<feature type="domain" description="Impact N-terminal" evidence="2">
    <location>
        <begin position="16"/>
        <end position="120"/>
    </location>
</feature>
<dbReference type="PANTHER" id="PTHR16301:SF20">
    <property type="entry name" value="IMPACT FAMILY MEMBER YIGZ"/>
    <property type="match status" value="1"/>
</dbReference>
<dbReference type="InterPro" id="IPR023582">
    <property type="entry name" value="Impact"/>
</dbReference>
<dbReference type="InterPro" id="IPR020568">
    <property type="entry name" value="Ribosomal_Su5_D2-typ_SF"/>
</dbReference>
<evidence type="ECO:0000256" key="1">
    <source>
        <dbReference type="ARBA" id="ARBA00007665"/>
    </source>
</evidence>
<dbReference type="GO" id="GO:0006446">
    <property type="term" value="P:regulation of translational initiation"/>
    <property type="evidence" value="ECO:0007669"/>
    <property type="project" value="TreeGrafter"/>
</dbReference>
<dbReference type="GO" id="GO:0005737">
    <property type="term" value="C:cytoplasm"/>
    <property type="evidence" value="ECO:0007669"/>
    <property type="project" value="TreeGrafter"/>
</dbReference>
<name>A0A2I1IK93_9ACTO</name>
<dbReference type="SUPFAM" id="SSF54980">
    <property type="entry name" value="EF-G C-terminal domain-like"/>
    <property type="match status" value="1"/>
</dbReference>
<dbReference type="SUPFAM" id="SSF54211">
    <property type="entry name" value="Ribosomal protein S5 domain 2-like"/>
    <property type="match status" value="1"/>
</dbReference>
<dbReference type="PROSITE" id="PS00910">
    <property type="entry name" value="UPF0029"/>
    <property type="match status" value="1"/>
</dbReference>
<evidence type="ECO:0000313" key="5">
    <source>
        <dbReference type="Proteomes" id="UP000235122"/>
    </source>
</evidence>
<evidence type="ECO:0000259" key="2">
    <source>
        <dbReference type="Pfam" id="PF01205"/>
    </source>
</evidence>
<evidence type="ECO:0000313" key="4">
    <source>
        <dbReference type="EMBL" id="PKY71512.1"/>
    </source>
</evidence>
<protein>
    <submittedName>
        <fullName evidence="4">YigZ family protein</fullName>
    </submittedName>
</protein>
<dbReference type="InterPro" id="IPR015269">
    <property type="entry name" value="UPF0029_Impact_C"/>
</dbReference>
<dbReference type="InterPro" id="IPR036956">
    <property type="entry name" value="Impact_N_sf"/>
</dbReference>
<dbReference type="AlphaFoldDB" id="A0A2I1IK93"/>
<sequence>MKTLQHFPVRTEIEIKRSRFLTTLTRVGSENEARAQIEQVRKQFPDARHHCTAFIVRARGAQPIERSSDDGEPSGTAGIPMLEALKGRELTDIVAIVTRYFGGIKLGTGGLVRAYTDSVVGAVEAATLVRLEERQLWQVGVEHAFAGKVEAALRGANWKISEVTYGPRLANLHLQLKDDQVRQLKNEVEELTRGAGKISYERRQVVEIPF</sequence>
<accession>A0A2I1IK93</accession>
<dbReference type="Gene3D" id="3.30.230.30">
    <property type="entry name" value="Impact, N-terminal domain"/>
    <property type="match status" value="1"/>
</dbReference>
<dbReference type="Pfam" id="PF09186">
    <property type="entry name" value="DUF1949"/>
    <property type="match status" value="1"/>
</dbReference>
<organism evidence="4 5">
    <name type="scientific">Winkia neuii</name>
    <dbReference type="NCBI Taxonomy" id="33007"/>
    <lineage>
        <taxon>Bacteria</taxon>
        <taxon>Bacillati</taxon>
        <taxon>Actinomycetota</taxon>
        <taxon>Actinomycetes</taxon>
        <taxon>Actinomycetales</taxon>
        <taxon>Actinomycetaceae</taxon>
        <taxon>Winkia</taxon>
    </lineage>
</organism>
<dbReference type="InterPro" id="IPR035647">
    <property type="entry name" value="EFG_III/V"/>
</dbReference>
<feature type="domain" description="UPF0029" evidence="3">
    <location>
        <begin position="141"/>
        <end position="194"/>
    </location>
</feature>
<dbReference type="PANTHER" id="PTHR16301">
    <property type="entry name" value="IMPACT-RELATED"/>
    <property type="match status" value="1"/>
</dbReference>
<dbReference type="RefSeq" id="WP_024332278.1">
    <property type="nucleotide sequence ID" value="NZ_JASOXK010000004.1"/>
</dbReference>
<dbReference type="Gene3D" id="3.30.70.240">
    <property type="match status" value="1"/>
</dbReference>